<dbReference type="eggNOG" id="COG1286">
    <property type="taxonomic scope" value="Bacteria"/>
</dbReference>
<dbReference type="InterPro" id="IPR052719">
    <property type="entry name" value="CvpA-like"/>
</dbReference>
<dbReference type="EMBL" id="AWTR02000062">
    <property type="protein sequence ID" value="ETZ07127.1"/>
    <property type="molecule type" value="Genomic_DNA"/>
</dbReference>
<dbReference type="InterPro" id="IPR003825">
    <property type="entry name" value="Colicin-V_CvpA"/>
</dbReference>
<evidence type="ECO:0000256" key="5">
    <source>
        <dbReference type="SAM" id="MobiDB-lite"/>
    </source>
</evidence>
<proteinExistence type="predicted"/>
<sequence length="232" mass="25867">MSLLQDFNVFDGLLLTVMIFSGCLGFFRGFVKETLSLLAWGTSGVLSWRYHEVMYPFLSKWITSPTILKVSCYVSIFLGMLVIFLCFVQWIALKIRSSIMASVDSSLGIVFGVCRGVVVILGVYMFSLFFVVPGQQPTIIKISKSEKWLNHGTIIVEPFLPDRIKTNNFVQSMKLILQGMKKTNTLMSSPSMSGDCGYVEESLGSEENLSVSDERLSSQNDSELSLTPQAVH</sequence>
<dbReference type="STRING" id="1399147.P618_200670"/>
<keyword evidence="8" id="KW-1185">Reference proteome</keyword>
<evidence type="ECO:0000256" key="4">
    <source>
        <dbReference type="ARBA" id="ARBA00023136"/>
    </source>
</evidence>
<dbReference type="GO" id="GO:0009403">
    <property type="term" value="P:toxin biosynthetic process"/>
    <property type="evidence" value="ECO:0007669"/>
    <property type="project" value="InterPro"/>
</dbReference>
<keyword evidence="2 6" id="KW-0812">Transmembrane</keyword>
<dbReference type="OrthoDB" id="9806894at2"/>
<keyword evidence="3 6" id="KW-1133">Transmembrane helix</keyword>
<dbReference type="AlphaFoldDB" id="W6TTL0"/>
<name>W6TTL0_HOLOB</name>
<protein>
    <submittedName>
        <fullName evidence="7">Colicin V production protein</fullName>
    </submittedName>
</protein>
<reference evidence="7 8" key="1">
    <citation type="journal article" date="2014" name="FEMS Microbiol. Lett.">
        <title>Draft genome sequences of three Holospora species (Holospora obtusa, Holospora undulata, and Holospora elegans), endonuclear symbiotic bacteria of the ciliate Paramecium caudatum.</title>
        <authorList>
            <person name="Dohra H."/>
            <person name="Tanaka K."/>
            <person name="Suzuki T."/>
            <person name="Fujishima M."/>
            <person name="Suzuki H."/>
        </authorList>
    </citation>
    <scope>NUCLEOTIDE SEQUENCE [LARGE SCALE GENOMIC DNA]</scope>
    <source>
        <strain evidence="7 8">F1</strain>
    </source>
</reference>
<dbReference type="GO" id="GO:0016020">
    <property type="term" value="C:membrane"/>
    <property type="evidence" value="ECO:0007669"/>
    <property type="project" value="UniProtKB-SubCell"/>
</dbReference>
<evidence type="ECO:0000256" key="3">
    <source>
        <dbReference type="ARBA" id="ARBA00022989"/>
    </source>
</evidence>
<evidence type="ECO:0000256" key="6">
    <source>
        <dbReference type="SAM" id="Phobius"/>
    </source>
</evidence>
<evidence type="ECO:0000313" key="7">
    <source>
        <dbReference type="EMBL" id="ETZ07127.1"/>
    </source>
</evidence>
<comment type="subcellular location">
    <subcellularLocation>
        <location evidence="1">Membrane</location>
        <topology evidence="1">Multi-pass membrane protein</topology>
    </subcellularLocation>
</comment>
<evidence type="ECO:0000256" key="1">
    <source>
        <dbReference type="ARBA" id="ARBA00004141"/>
    </source>
</evidence>
<evidence type="ECO:0000256" key="2">
    <source>
        <dbReference type="ARBA" id="ARBA00022692"/>
    </source>
</evidence>
<dbReference type="PANTHER" id="PTHR36926:SF1">
    <property type="entry name" value="COLICIN V PRODUCTION PROTEIN"/>
    <property type="match status" value="1"/>
</dbReference>
<gene>
    <name evidence="7" type="ORF">P618_200670</name>
</gene>
<feature type="transmembrane region" description="Helical" evidence="6">
    <location>
        <begin position="105"/>
        <end position="132"/>
    </location>
</feature>
<evidence type="ECO:0000313" key="8">
    <source>
        <dbReference type="Proteomes" id="UP000019112"/>
    </source>
</evidence>
<dbReference type="RefSeq" id="WP_021827561.1">
    <property type="nucleotide sequence ID" value="NZ_AWTR02000062.1"/>
</dbReference>
<keyword evidence="4 6" id="KW-0472">Membrane</keyword>
<comment type="caution">
    <text evidence="7">The sequence shown here is derived from an EMBL/GenBank/DDBJ whole genome shotgun (WGS) entry which is preliminary data.</text>
</comment>
<feature type="region of interest" description="Disordered" evidence="5">
    <location>
        <begin position="210"/>
        <end position="232"/>
    </location>
</feature>
<dbReference type="Pfam" id="PF02674">
    <property type="entry name" value="Colicin_V"/>
    <property type="match status" value="1"/>
</dbReference>
<dbReference type="PANTHER" id="PTHR36926">
    <property type="entry name" value="COLICIN V PRODUCTION PROTEIN"/>
    <property type="match status" value="1"/>
</dbReference>
<feature type="transmembrane region" description="Helical" evidence="6">
    <location>
        <begin position="70"/>
        <end position="93"/>
    </location>
</feature>
<accession>W6TTL0</accession>
<dbReference type="Proteomes" id="UP000019112">
    <property type="component" value="Unassembled WGS sequence"/>
</dbReference>
<organism evidence="7 8">
    <name type="scientific">Holospora obtusa F1</name>
    <dbReference type="NCBI Taxonomy" id="1399147"/>
    <lineage>
        <taxon>Bacteria</taxon>
        <taxon>Pseudomonadati</taxon>
        <taxon>Pseudomonadota</taxon>
        <taxon>Alphaproteobacteria</taxon>
        <taxon>Holosporales</taxon>
        <taxon>Holosporaceae</taxon>
        <taxon>Holospora</taxon>
    </lineage>
</organism>
<feature type="transmembrane region" description="Helical" evidence="6">
    <location>
        <begin position="12"/>
        <end position="31"/>
    </location>
</feature>